<reference evidence="5" key="1">
    <citation type="submission" date="2016-04" db="UniProtKB">
        <authorList>
            <consortium name="WormBaseParasite"/>
        </authorList>
    </citation>
    <scope>IDENTIFICATION</scope>
</reference>
<evidence type="ECO:0000313" key="2">
    <source>
        <dbReference type="EMBL" id="VDN57953.1"/>
    </source>
</evidence>
<name>A0A158Q437_DRAME</name>
<dbReference type="SUPFAM" id="SSF55298">
    <property type="entry name" value="YjgF-like"/>
    <property type="match status" value="1"/>
</dbReference>
<dbReference type="Proteomes" id="UP000038040">
    <property type="component" value="Unplaced"/>
</dbReference>
<dbReference type="Pfam" id="PF01042">
    <property type="entry name" value="Ribonuc_L-PSP"/>
    <property type="match status" value="1"/>
</dbReference>
<dbReference type="Proteomes" id="UP000274756">
    <property type="component" value="Unassembled WGS sequence"/>
</dbReference>
<dbReference type="NCBIfam" id="TIGR00004">
    <property type="entry name" value="Rid family detoxifying hydrolase"/>
    <property type="match status" value="1"/>
</dbReference>
<evidence type="ECO:0000313" key="4">
    <source>
        <dbReference type="Proteomes" id="UP000274756"/>
    </source>
</evidence>
<dbReference type="GO" id="GO:0005739">
    <property type="term" value="C:mitochondrion"/>
    <property type="evidence" value="ECO:0007669"/>
    <property type="project" value="TreeGrafter"/>
</dbReference>
<proteinExistence type="inferred from homology"/>
<dbReference type="PANTHER" id="PTHR11803">
    <property type="entry name" value="2-IMINOBUTANOATE/2-IMINOPROPANOATE DEAMINASE RIDA"/>
    <property type="match status" value="1"/>
</dbReference>
<dbReference type="Gene3D" id="3.30.1330.40">
    <property type="entry name" value="RutC-like"/>
    <property type="match status" value="1"/>
</dbReference>
<protein>
    <submittedName>
        <fullName evidence="5">2-iminobutanoate/2-iminopropanoate deaminase</fullName>
    </submittedName>
</protein>
<dbReference type="InterPro" id="IPR006056">
    <property type="entry name" value="RidA"/>
</dbReference>
<dbReference type="OrthoDB" id="309640at2759"/>
<evidence type="ECO:0000313" key="3">
    <source>
        <dbReference type="Proteomes" id="UP000038040"/>
    </source>
</evidence>
<dbReference type="AlphaFoldDB" id="A0A158Q437"/>
<comment type="similarity">
    <text evidence="1">Belongs to the RutC family.</text>
</comment>
<dbReference type="WBParaSite" id="DME_0000392101-mRNA-1">
    <property type="protein sequence ID" value="DME_0000392101-mRNA-1"/>
    <property type="gene ID" value="DME_0000392101"/>
</dbReference>
<keyword evidence="4" id="KW-1185">Reference proteome</keyword>
<evidence type="ECO:0000256" key="1">
    <source>
        <dbReference type="ARBA" id="ARBA00010552"/>
    </source>
</evidence>
<accession>A0A158Q437</accession>
<dbReference type="GO" id="GO:0005829">
    <property type="term" value="C:cytosol"/>
    <property type="evidence" value="ECO:0007669"/>
    <property type="project" value="TreeGrafter"/>
</dbReference>
<dbReference type="PANTHER" id="PTHR11803:SF39">
    <property type="entry name" value="2-IMINOBUTANOATE_2-IMINOPROPANOATE DEAMINASE"/>
    <property type="match status" value="1"/>
</dbReference>
<organism evidence="3 5">
    <name type="scientific">Dracunculus medinensis</name>
    <name type="common">Guinea worm</name>
    <dbReference type="NCBI Taxonomy" id="318479"/>
    <lineage>
        <taxon>Eukaryota</taxon>
        <taxon>Metazoa</taxon>
        <taxon>Ecdysozoa</taxon>
        <taxon>Nematoda</taxon>
        <taxon>Chromadorea</taxon>
        <taxon>Rhabditida</taxon>
        <taxon>Spirurina</taxon>
        <taxon>Dracunculoidea</taxon>
        <taxon>Dracunculidae</taxon>
        <taxon>Dracunculus</taxon>
    </lineage>
</organism>
<dbReference type="InterPro" id="IPR006175">
    <property type="entry name" value="YjgF/YER057c/UK114"/>
</dbReference>
<dbReference type="STRING" id="318479.A0A158Q437"/>
<evidence type="ECO:0000313" key="5">
    <source>
        <dbReference type="WBParaSite" id="DME_0000392101-mRNA-1"/>
    </source>
</evidence>
<sequence>MMSAVVRKIISTTKAPAAIGPYSQAVLINKTLYISGSLGLVPETGVFAGNNVKDQAEQSLKNIGSILEAAGISYKNVIKTTILMADMKDFAVVNEVYKKYFTERYPARTSFQVAGLPLNALVEIEAIAVICDIKDE</sequence>
<gene>
    <name evidence="2" type="ORF">DME_LOCUS7926</name>
</gene>
<dbReference type="CDD" id="cd00448">
    <property type="entry name" value="YjgF_YER057c_UK114_family"/>
    <property type="match status" value="1"/>
</dbReference>
<dbReference type="GO" id="GO:0019239">
    <property type="term" value="F:deaminase activity"/>
    <property type="evidence" value="ECO:0007669"/>
    <property type="project" value="TreeGrafter"/>
</dbReference>
<reference evidence="2 4" key="2">
    <citation type="submission" date="2018-11" db="EMBL/GenBank/DDBJ databases">
        <authorList>
            <consortium name="Pathogen Informatics"/>
        </authorList>
    </citation>
    <scope>NUCLEOTIDE SEQUENCE [LARGE SCALE GENOMIC DNA]</scope>
</reference>
<dbReference type="EMBL" id="UYYG01001164">
    <property type="protein sequence ID" value="VDN57953.1"/>
    <property type="molecule type" value="Genomic_DNA"/>
</dbReference>
<dbReference type="FunFam" id="3.30.1330.40:FF:000001">
    <property type="entry name" value="L-PSP family endoribonuclease"/>
    <property type="match status" value="1"/>
</dbReference>
<dbReference type="InterPro" id="IPR035959">
    <property type="entry name" value="RutC-like_sf"/>
</dbReference>